<proteinExistence type="predicted"/>
<accession>A0A820MHR3</accession>
<evidence type="ECO:0000313" key="2">
    <source>
        <dbReference type="Proteomes" id="UP000663836"/>
    </source>
</evidence>
<organism evidence="1 2">
    <name type="scientific">Rotaria sordida</name>
    <dbReference type="NCBI Taxonomy" id="392033"/>
    <lineage>
        <taxon>Eukaryota</taxon>
        <taxon>Metazoa</taxon>
        <taxon>Spiralia</taxon>
        <taxon>Gnathifera</taxon>
        <taxon>Rotifera</taxon>
        <taxon>Eurotatoria</taxon>
        <taxon>Bdelloidea</taxon>
        <taxon>Philodinida</taxon>
        <taxon>Philodinidae</taxon>
        <taxon>Rotaria</taxon>
    </lineage>
</organism>
<gene>
    <name evidence="1" type="ORF">JBS370_LOCUS42671</name>
</gene>
<dbReference type="Proteomes" id="UP000663836">
    <property type="component" value="Unassembled WGS sequence"/>
</dbReference>
<feature type="non-terminal residue" evidence="1">
    <location>
        <position position="99"/>
    </location>
</feature>
<sequence length="99" mass="11326">MLFNVISEKTQQYKRIRLCDGLVNVKNNTIQLTIYNPTTRIVTLPESMFRGTVDRLTPNVYCSTLCSNSTIQQIDLTHETEKKSIQVADIINALTQHLQ</sequence>
<protein>
    <submittedName>
        <fullName evidence="1">Uncharacterized protein</fullName>
    </submittedName>
</protein>
<comment type="caution">
    <text evidence="1">The sequence shown here is derived from an EMBL/GenBank/DDBJ whole genome shotgun (WGS) entry which is preliminary data.</text>
</comment>
<reference evidence="1" key="1">
    <citation type="submission" date="2021-02" db="EMBL/GenBank/DDBJ databases">
        <authorList>
            <person name="Nowell W R."/>
        </authorList>
    </citation>
    <scope>NUCLEOTIDE SEQUENCE</scope>
</reference>
<dbReference type="EMBL" id="CAJOBD010058676">
    <property type="protein sequence ID" value="CAF4375410.1"/>
    <property type="molecule type" value="Genomic_DNA"/>
</dbReference>
<name>A0A820MHR3_9BILA</name>
<dbReference type="AlphaFoldDB" id="A0A820MHR3"/>
<evidence type="ECO:0000313" key="1">
    <source>
        <dbReference type="EMBL" id="CAF4375410.1"/>
    </source>
</evidence>